<name>A0A317CKF8_9GAMM</name>
<dbReference type="PANTHER" id="PTHR45947">
    <property type="entry name" value="SULFOQUINOVOSYL TRANSFERASE SQD2"/>
    <property type="match status" value="1"/>
</dbReference>
<evidence type="ECO:0000313" key="6">
    <source>
        <dbReference type="Proteomes" id="UP000245506"/>
    </source>
</evidence>
<dbReference type="Pfam" id="PF00534">
    <property type="entry name" value="Glycos_transf_1"/>
    <property type="match status" value="1"/>
</dbReference>
<keyword evidence="6" id="KW-1185">Reference proteome</keyword>
<organism evidence="5 6">
    <name type="scientific">Leucothrix arctica</name>
    <dbReference type="NCBI Taxonomy" id="1481894"/>
    <lineage>
        <taxon>Bacteria</taxon>
        <taxon>Pseudomonadati</taxon>
        <taxon>Pseudomonadota</taxon>
        <taxon>Gammaproteobacteria</taxon>
        <taxon>Thiotrichales</taxon>
        <taxon>Thiotrichaceae</taxon>
        <taxon>Leucothrix</taxon>
    </lineage>
</organism>
<dbReference type="InterPro" id="IPR028098">
    <property type="entry name" value="Glyco_trans_4-like_N"/>
</dbReference>
<feature type="compositionally biased region" description="Polar residues" evidence="1">
    <location>
        <begin position="7"/>
        <end position="20"/>
    </location>
</feature>
<feature type="region of interest" description="Disordered" evidence="1">
    <location>
        <begin position="1"/>
        <end position="54"/>
    </location>
</feature>
<reference evidence="5 6" key="1">
    <citation type="submission" date="2018-05" db="EMBL/GenBank/DDBJ databases">
        <title>Leucothrix arctica sp. nov., isolated from Arctic seawater.</title>
        <authorList>
            <person name="Choi A."/>
            <person name="Baek K."/>
        </authorList>
    </citation>
    <scope>NUCLEOTIDE SEQUENCE [LARGE SCALE GENOMIC DNA]</scope>
    <source>
        <strain evidence="5 6">IMCC9719</strain>
    </source>
</reference>
<evidence type="ECO:0000259" key="2">
    <source>
        <dbReference type="Pfam" id="PF00534"/>
    </source>
</evidence>
<dbReference type="InterPro" id="IPR055259">
    <property type="entry name" value="YkvP/CgeB_Glyco_trans-like"/>
</dbReference>
<feature type="compositionally biased region" description="Polar residues" evidence="1">
    <location>
        <begin position="29"/>
        <end position="45"/>
    </location>
</feature>
<dbReference type="Proteomes" id="UP000245506">
    <property type="component" value="Unassembled WGS sequence"/>
</dbReference>
<proteinExistence type="predicted"/>
<dbReference type="GO" id="GO:0016757">
    <property type="term" value="F:glycosyltransferase activity"/>
    <property type="evidence" value="ECO:0007669"/>
    <property type="project" value="InterPro"/>
</dbReference>
<dbReference type="InterPro" id="IPR050194">
    <property type="entry name" value="Glycosyltransferase_grp1"/>
</dbReference>
<feature type="domain" description="Glycosyltransferase subfamily 4-like N-terminal" evidence="4">
    <location>
        <begin position="776"/>
        <end position="967"/>
    </location>
</feature>
<dbReference type="InterPro" id="IPR001296">
    <property type="entry name" value="Glyco_trans_1"/>
</dbReference>
<dbReference type="SUPFAM" id="SSF53756">
    <property type="entry name" value="UDP-Glycosyltransferase/glycogen phosphorylase"/>
    <property type="match status" value="2"/>
</dbReference>
<feature type="domain" description="Spore protein YkvP/CgeB glycosyl transferase-like" evidence="3">
    <location>
        <begin position="599"/>
        <end position="736"/>
    </location>
</feature>
<protein>
    <submittedName>
        <fullName evidence="5">Glycosyl transferase family 1</fullName>
    </submittedName>
</protein>
<evidence type="ECO:0000259" key="4">
    <source>
        <dbReference type="Pfam" id="PF13579"/>
    </source>
</evidence>
<gene>
    <name evidence="5" type="ORF">DKT75_02420</name>
</gene>
<dbReference type="CDD" id="cd03823">
    <property type="entry name" value="GT4_ExpE7-like"/>
    <property type="match status" value="1"/>
</dbReference>
<dbReference type="Gene3D" id="3.40.50.2000">
    <property type="entry name" value="Glycogen Phosphorylase B"/>
    <property type="match status" value="3"/>
</dbReference>
<feature type="domain" description="Glycosyl transferase family 1" evidence="2">
    <location>
        <begin position="978"/>
        <end position="1133"/>
    </location>
</feature>
<dbReference type="OrthoDB" id="9801609at2"/>
<dbReference type="Gene3D" id="1.25.40.10">
    <property type="entry name" value="Tetratricopeptide repeat domain"/>
    <property type="match status" value="1"/>
</dbReference>
<dbReference type="AlphaFoldDB" id="A0A317CKF8"/>
<dbReference type="InterPro" id="IPR011990">
    <property type="entry name" value="TPR-like_helical_dom_sf"/>
</dbReference>
<dbReference type="PANTHER" id="PTHR45947:SF3">
    <property type="entry name" value="SULFOQUINOVOSYL TRANSFERASE SQD2"/>
    <property type="match status" value="1"/>
</dbReference>
<evidence type="ECO:0000259" key="3">
    <source>
        <dbReference type="Pfam" id="PF13524"/>
    </source>
</evidence>
<dbReference type="Pfam" id="PF13524">
    <property type="entry name" value="Glyco_trans_1_2"/>
    <property type="match status" value="1"/>
</dbReference>
<evidence type="ECO:0000256" key="1">
    <source>
        <dbReference type="SAM" id="MobiDB-lite"/>
    </source>
</evidence>
<keyword evidence="5" id="KW-0808">Transferase</keyword>
<sequence>MDKKKLSQSSVEPTITPQKTTDSEGVKQSKVTDTNQDEQLGKSSTKPPPQLNDNVDIKQKNEILLHPYSDWSLDIVFYRAHYLDLKKHSENELRSHWTSYGKKEGRYPNEKAFVEFAPEMQFVLDSDFYLGFYPDLATSKIVNQVGAKLHWFRYGKNEGRVATAKQWADTQNQDQLLLDPSKLDFGFILTKNSGLSVTVRDILDSCLGNVVKPIQFSDNVNDTVEIYKKVGLTAYDHYKHRNEGHKLEVARSAWRIACQFKPSSEVLEILAGTFYAQSDYRTAQKVYEQAYQVDKKLSHGAVGSLLTCFEKLTNITSALHFLTQYHKDNPDQSAVVEWVDDFCQKLYLDNMGEMQVLANLNQRQALLDCAEKYVEIIYQSYFQLYTTTSEVALRNNLNTDRVLIVGDYHIPQCIRYRIDQKAEQLESQGKAVSTIDWRELSQRQSELMLHDVVIFYRVPALPAILKAIAKINANGKASFYEIDDLLFETSYPAPIETFGGYVDVNTHIELRKSAANFASAARRCRFGIASTKLLQERLAPLVQSGICLLHRNGLDKINYFSNLDKSQKDTVDIFYGSGTQAHNSDFIEQVLEPLSTVLTENKKVRLVIAGYLELPKSFKDQFASQLVVLPAVKSVRAYWSFLEKADINLAILTDDVINGCKSELKWFEAACMNVPSILSTTANYRDVINHGKDALLAGAPDQWTQSLRRLIKDEALRKTLAANALARVRSEYSVEALGQSLVQSLKGTLEAQTPQRQIKKKKIAIVNVFFPPQAIGGATRVVSDNIDELQKHHGDDFDLVVFTSDNHCTTPYQLSCYQHQGITVYRSTILYREHMDWHPKDDNMYKLFQQFLEIEKPDIVHFHCVQRLTASVIEATKDAEIPYFITAHDAWWISDFQFLVDQHNTVYPDGHPDIYAPRVLLPNTTLIESIERMMYFRVLLYGAKALLTVSEGFAKIYRKNGYDNIKVNKNGLSESVDWHPKDTAYTEKVVCAHIGGMAEHKGYFLLKDAIEVIQPKNIEMLIVDHSKEEGYVNNTQWGDVPVTFIGRIAQNQVDKLYQKLDVLFAPSKWPESYGLVTREAVACGCWVVASNMGGIGEDIEVTNGHRIKPDLESLSETIEVIDKTPKRYKGLSKSSKIRLVQKQVEELTGVYDS</sequence>
<dbReference type="Pfam" id="PF13579">
    <property type="entry name" value="Glyco_trans_4_4"/>
    <property type="match status" value="1"/>
</dbReference>
<accession>A0A317CKF8</accession>
<dbReference type="EMBL" id="QGKL01000010">
    <property type="protein sequence ID" value="PWQ98819.1"/>
    <property type="molecule type" value="Genomic_DNA"/>
</dbReference>
<evidence type="ECO:0000313" key="5">
    <source>
        <dbReference type="EMBL" id="PWQ98819.1"/>
    </source>
</evidence>
<dbReference type="RefSeq" id="WP_109821975.1">
    <property type="nucleotide sequence ID" value="NZ_QGKL01000010.1"/>
</dbReference>
<comment type="caution">
    <text evidence="5">The sequence shown here is derived from an EMBL/GenBank/DDBJ whole genome shotgun (WGS) entry which is preliminary data.</text>
</comment>